<protein>
    <submittedName>
        <fullName evidence="1">Uncharacterized protein</fullName>
    </submittedName>
</protein>
<reference evidence="1" key="1">
    <citation type="submission" date="2013-08" db="EMBL/GenBank/DDBJ databases">
        <title>Gene expansion shapes genome architecture in the human pathogen Lichtheimia corymbifera: an evolutionary genomics analysis in the ancient terrestrial Mucorales (Mucoromycotina).</title>
        <authorList>
            <person name="Schwartze V.U."/>
            <person name="Winter S."/>
            <person name="Shelest E."/>
            <person name="Marcet-Houben M."/>
            <person name="Horn F."/>
            <person name="Wehner S."/>
            <person name="Hoffmann K."/>
            <person name="Riege K."/>
            <person name="Sammeth M."/>
            <person name="Nowrousian M."/>
            <person name="Valiante V."/>
            <person name="Linde J."/>
            <person name="Jacobsen I.D."/>
            <person name="Marz M."/>
            <person name="Brakhage A.A."/>
            <person name="Gabaldon T."/>
            <person name="Bocker S."/>
            <person name="Voigt K."/>
        </authorList>
    </citation>
    <scope>NUCLEOTIDE SEQUENCE [LARGE SCALE GENOMIC DNA]</scope>
    <source>
        <strain evidence="1">FSU 9682</strain>
    </source>
</reference>
<evidence type="ECO:0000313" key="2">
    <source>
        <dbReference type="Proteomes" id="UP000027586"/>
    </source>
</evidence>
<evidence type="ECO:0000313" key="1">
    <source>
        <dbReference type="EMBL" id="CDH60178.1"/>
    </source>
</evidence>
<dbReference type="AlphaFoldDB" id="A0A068SCQ6"/>
<dbReference type="VEuPathDB" id="FungiDB:LCOR_10968.1"/>
<name>A0A068SCQ6_9FUNG</name>
<organism evidence="1 2">
    <name type="scientific">Lichtheimia corymbifera JMRC:FSU:9682</name>
    <dbReference type="NCBI Taxonomy" id="1263082"/>
    <lineage>
        <taxon>Eukaryota</taxon>
        <taxon>Fungi</taxon>
        <taxon>Fungi incertae sedis</taxon>
        <taxon>Mucoromycota</taxon>
        <taxon>Mucoromycotina</taxon>
        <taxon>Mucoromycetes</taxon>
        <taxon>Mucorales</taxon>
        <taxon>Lichtheimiaceae</taxon>
        <taxon>Lichtheimia</taxon>
    </lineage>
</organism>
<dbReference type="Proteomes" id="UP000027586">
    <property type="component" value="Unassembled WGS sequence"/>
</dbReference>
<gene>
    <name evidence="1" type="ORF">LCOR_10968.1</name>
</gene>
<keyword evidence="2" id="KW-1185">Reference proteome</keyword>
<accession>A0A068SCQ6</accession>
<dbReference type="OrthoDB" id="5397330at2759"/>
<comment type="caution">
    <text evidence="1">The sequence shown here is derived from an EMBL/GenBank/DDBJ whole genome shotgun (WGS) entry which is preliminary data.</text>
</comment>
<sequence>MSSESSLTRLVVKPITRWKASQLWNKSTPKAEETSCQVFQLSTVTDTGDYLPPSPTLEKEVASKRSLRDWWWINDDRMHDSFRLPHQSA</sequence>
<proteinExistence type="predicted"/>
<dbReference type="EMBL" id="CBTN010000084">
    <property type="protein sequence ID" value="CDH60178.1"/>
    <property type="molecule type" value="Genomic_DNA"/>
</dbReference>